<dbReference type="EMBL" id="JACYFT010000001">
    <property type="protein sequence ID" value="MBD8048952.1"/>
    <property type="molecule type" value="Genomic_DNA"/>
</dbReference>
<sequence>MSDLSTTNSASYLDFGALGRLKGEASRDPTQAVRQTAEQFEAYFLQQMMKSMRDTVEKSDLVESNNMEMYQDLMDKEVAMKMVKRGGIGVANMLEKQMLKQSAELSTQDALKLRPMVQPEAIPLVKPTEPLPLKSTAIQSYELSRQTVGGKP</sequence>
<dbReference type="AlphaFoldDB" id="A0A927IKJ9"/>
<evidence type="ECO:0000259" key="1">
    <source>
        <dbReference type="Pfam" id="PF10135"/>
    </source>
</evidence>
<feature type="domain" description="Flagellar protein FlgJ N-terminal" evidence="1">
    <location>
        <begin position="50"/>
        <end position="97"/>
    </location>
</feature>
<comment type="caution">
    <text evidence="2">The sequence shown here is derived from an EMBL/GenBank/DDBJ whole genome shotgun (WGS) entry which is preliminary data.</text>
</comment>
<dbReference type="InterPro" id="IPR019301">
    <property type="entry name" value="Flagellar_prot_FlgJ_N"/>
</dbReference>
<reference evidence="2 3" key="1">
    <citation type="submission" date="2020-09" db="EMBL/GenBank/DDBJ databases">
        <title>Genome seq and assembly of Limnohabitants sp.</title>
        <authorList>
            <person name="Chhetri G."/>
        </authorList>
    </citation>
    <scope>NUCLEOTIDE SEQUENCE [LARGE SCALE GENOMIC DNA]</scope>
    <source>
        <strain evidence="2 3">JUR4</strain>
    </source>
</reference>
<name>A0A927IKJ9_9BURK</name>
<protein>
    <submittedName>
        <fullName evidence="2">Rod-binding protein</fullName>
    </submittedName>
</protein>
<proteinExistence type="predicted"/>
<dbReference type="Pfam" id="PF10135">
    <property type="entry name" value="Rod-binding"/>
    <property type="match status" value="1"/>
</dbReference>
<gene>
    <name evidence="2" type="ORF">IC609_00225</name>
</gene>
<keyword evidence="3" id="KW-1185">Reference proteome</keyword>
<evidence type="ECO:0000313" key="3">
    <source>
        <dbReference type="Proteomes" id="UP000647424"/>
    </source>
</evidence>
<organism evidence="2 3">
    <name type="scientific">Limnohabitans radicicola</name>
    <dbReference type="NCBI Taxonomy" id="2771427"/>
    <lineage>
        <taxon>Bacteria</taxon>
        <taxon>Pseudomonadati</taxon>
        <taxon>Pseudomonadota</taxon>
        <taxon>Betaproteobacteria</taxon>
        <taxon>Burkholderiales</taxon>
        <taxon>Comamonadaceae</taxon>
        <taxon>Limnohabitans</taxon>
    </lineage>
</organism>
<dbReference type="PRINTS" id="PR01002">
    <property type="entry name" value="FLGFLGJ"/>
</dbReference>
<dbReference type="Proteomes" id="UP000647424">
    <property type="component" value="Unassembled WGS sequence"/>
</dbReference>
<dbReference type="RefSeq" id="WP_191817462.1">
    <property type="nucleotide sequence ID" value="NZ_JACYFT010000001.1"/>
</dbReference>
<evidence type="ECO:0000313" key="2">
    <source>
        <dbReference type="EMBL" id="MBD8048952.1"/>
    </source>
</evidence>
<accession>A0A927IKJ9</accession>